<evidence type="ECO:0000313" key="4">
    <source>
        <dbReference type="EnsemblMetazoa" id="XP_038072209.1"/>
    </source>
</evidence>
<proteinExistence type="predicted"/>
<evidence type="ECO:0000256" key="2">
    <source>
        <dbReference type="SAM" id="Phobius"/>
    </source>
</evidence>
<dbReference type="Proteomes" id="UP000887568">
    <property type="component" value="Unplaced"/>
</dbReference>
<name>A0A914B897_PATMI</name>
<dbReference type="GO" id="GO:0005886">
    <property type="term" value="C:plasma membrane"/>
    <property type="evidence" value="ECO:0007669"/>
    <property type="project" value="TreeGrafter"/>
</dbReference>
<dbReference type="SMART" id="SM00568">
    <property type="entry name" value="GRAM"/>
    <property type="match status" value="1"/>
</dbReference>
<dbReference type="InterPro" id="IPR004182">
    <property type="entry name" value="GRAM"/>
</dbReference>
<dbReference type="RefSeq" id="XP_038072209.1">
    <property type="nucleotide sequence ID" value="XM_038216281.1"/>
</dbReference>
<keyword evidence="5" id="KW-1185">Reference proteome</keyword>
<dbReference type="CDD" id="cd13220">
    <property type="entry name" value="PH-GRAM_GRAMDC"/>
    <property type="match status" value="1"/>
</dbReference>
<sequence>MHPARPCESGPSTSSTRVWKRPGDHLVNDIVASEESSSDAAEDVEPKTDVYLHDDQSASSSAHCRERGIKRRRFMSHPRAPKKRGSYWPSGTVTSKNHVVRRSRTFGISVSKAFTDALAKLEEMSNESRNRQFHKLFSFIPTEETVIVSYSCALVKEIMFHGRMFISQNWICFHSHIFTYETQVTIKMSSITSISKARTAFVIPNAIGIQTENEKYVFGSLLSRQSTYMQLIKIWKNAATSTELEEEEASSSCNSNDCSGIVPSQLELVPSSEDEDSEELEQRLQYDEETTHDDNTTPDGHDKENDVNSSHQCSHNPATTLPVADSNPSFATGSCQYMCKLLFAMSVFKSLERLLKLLKAMTPAQFFLLLTACLIICLTVSAVILTYRIAKLQPQLDNKPQSLQYTQTLSEWSSLWWSQQAAQSQLISKMWETIADNLRTLAQVHQSLQVLQSSSPPRLYNQEAPSLASQEDDDDNT</sequence>
<dbReference type="PANTHER" id="PTHR23319:SF4">
    <property type="entry name" value="GRAM DOMAIN CONTAINING 1B, ISOFORM E"/>
    <property type="match status" value="1"/>
</dbReference>
<feature type="compositionally biased region" description="Basic and acidic residues" evidence="1">
    <location>
        <begin position="44"/>
        <end position="56"/>
    </location>
</feature>
<reference evidence="4" key="1">
    <citation type="submission" date="2022-11" db="UniProtKB">
        <authorList>
            <consortium name="EnsemblMetazoa"/>
        </authorList>
    </citation>
    <scope>IDENTIFICATION</scope>
</reference>
<feature type="domain" description="GRAM" evidence="3">
    <location>
        <begin position="131"/>
        <end position="198"/>
    </location>
</feature>
<feature type="transmembrane region" description="Helical" evidence="2">
    <location>
        <begin position="366"/>
        <end position="390"/>
    </location>
</feature>
<dbReference type="GO" id="GO:0120015">
    <property type="term" value="F:sterol transfer activity"/>
    <property type="evidence" value="ECO:0007669"/>
    <property type="project" value="TreeGrafter"/>
</dbReference>
<dbReference type="InterPro" id="IPR051482">
    <property type="entry name" value="Cholesterol_transport"/>
</dbReference>
<dbReference type="GO" id="GO:0032366">
    <property type="term" value="P:intracellular sterol transport"/>
    <property type="evidence" value="ECO:0007669"/>
    <property type="project" value="TreeGrafter"/>
</dbReference>
<feature type="compositionally biased region" description="Basic and acidic residues" evidence="1">
    <location>
        <begin position="292"/>
        <end position="306"/>
    </location>
</feature>
<dbReference type="GO" id="GO:0140268">
    <property type="term" value="C:endoplasmic reticulum-plasma membrane contact site"/>
    <property type="evidence" value="ECO:0007669"/>
    <property type="project" value="TreeGrafter"/>
</dbReference>
<feature type="region of interest" description="Disordered" evidence="1">
    <location>
        <begin position="453"/>
        <end position="477"/>
    </location>
</feature>
<keyword evidence="2" id="KW-1133">Transmembrane helix</keyword>
<protein>
    <recommendedName>
        <fullName evidence="3">GRAM domain-containing protein</fullName>
    </recommendedName>
</protein>
<evidence type="ECO:0000313" key="5">
    <source>
        <dbReference type="Proteomes" id="UP000887568"/>
    </source>
</evidence>
<keyword evidence="2" id="KW-0812">Transmembrane</keyword>
<feature type="region of interest" description="Disordered" evidence="1">
    <location>
        <begin position="269"/>
        <end position="315"/>
    </location>
</feature>
<dbReference type="Gene3D" id="2.30.29.30">
    <property type="entry name" value="Pleckstrin-homology domain (PH domain)/Phosphotyrosine-binding domain (PTB)"/>
    <property type="match status" value="1"/>
</dbReference>
<dbReference type="AlphaFoldDB" id="A0A914B897"/>
<dbReference type="OrthoDB" id="2162691at2759"/>
<keyword evidence="2" id="KW-0472">Membrane</keyword>
<dbReference type="OMA" id="QLPVCNV"/>
<evidence type="ECO:0000256" key="1">
    <source>
        <dbReference type="SAM" id="MobiDB-lite"/>
    </source>
</evidence>
<dbReference type="GeneID" id="119740834"/>
<accession>A0A914B897</accession>
<dbReference type="GO" id="GO:0032934">
    <property type="term" value="F:sterol binding"/>
    <property type="evidence" value="ECO:0007669"/>
    <property type="project" value="TreeGrafter"/>
</dbReference>
<feature type="compositionally biased region" description="Basic residues" evidence="1">
    <location>
        <begin position="68"/>
        <end position="85"/>
    </location>
</feature>
<dbReference type="PANTHER" id="PTHR23319">
    <property type="entry name" value="GRAM DOMAIN CONTAINING 1B, ISOFORM E"/>
    <property type="match status" value="1"/>
</dbReference>
<organism evidence="4 5">
    <name type="scientific">Patiria miniata</name>
    <name type="common">Bat star</name>
    <name type="synonym">Asterina miniata</name>
    <dbReference type="NCBI Taxonomy" id="46514"/>
    <lineage>
        <taxon>Eukaryota</taxon>
        <taxon>Metazoa</taxon>
        <taxon>Echinodermata</taxon>
        <taxon>Eleutherozoa</taxon>
        <taxon>Asterozoa</taxon>
        <taxon>Asteroidea</taxon>
        <taxon>Valvatacea</taxon>
        <taxon>Valvatida</taxon>
        <taxon>Asterinidae</taxon>
        <taxon>Patiria</taxon>
    </lineage>
</organism>
<dbReference type="Pfam" id="PF02893">
    <property type="entry name" value="GRAM"/>
    <property type="match status" value="1"/>
</dbReference>
<dbReference type="GO" id="GO:0005789">
    <property type="term" value="C:endoplasmic reticulum membrane"/>
    <property type="evidence" value="ECO:0007669"/>
    <property type="project" value="TreeGrafter"/>
</dbReference>
<feature type="region of interest" description="Disordered" evidence="1">
    <location>
        <begin position="1"/>
        <end position="88"/>
    </location>
</feature>
<dbReference type="EnsemblMetazoa" id="XM_038216281.1">
    <property type="protein sequence ID" value="XP_038072209.1"/>
    <property type="gene ID" value="LOC119740834"/>
</dbReference>
<evidence type="ECO:0000259" key="3">
    <source>
        <dbReference type="SMART" id="SM00568"/>
    </source>
</evidence>
<dbReference type="InterPro" id="IPR011993">
    <property type="entry name" value="PH-like_dom_sf"/>
</dbReference>